<protein>
    <recommendedName>
        <fullName evidence="3">Ribosomal protein L20</fullName>
    </recommendedName>
</protein>
<reference evidence="1" key="1">
    <citation type="submission" date="2024-02" db="EMBL/GenBank/DDBJ databases">
        <authorList>
            <consortium name="ELIXIR-Norway"/>
            <consortium name="Elixir Norway"/>
        </authorList>
    </citation>
    <scope>NUCLEOTIDE SEQUENCE</scope>
</reference>
<gene>
    <name evidence="1" type="ORF">CSSPTR1EN2_LOCUS2379</name>
</gene>
<sequence length="91" mass="10191">MTQSTVRRTVRSTVSFAGWTRRHRGASIALSLRYGRSVSSCFSRVYLRTPREKQSINLLEENGTGASKSARIGRQTHARESIAFGRVSRSC</sequence>
<evidence type="ECO:0000313" key="1">
    <source>
        <dbReference type="EMBL" id="CAK9194144.1"/>
    </source>
</evidence>
<organism evidence="1 2">
    <name type="scientific">Sphagnum troendelagicum</name>
    <dbReference type="NCBI Taxonomy" id="128251"/>
    <lineage>
        <taxon>Eukaryota</taxon>
        <taxon>Viridiplantae</taxon>
        <taxon>Streptophyta</taxon>
        <taxon>Embryophyta</taxon>
        <taxon>Bryophyta</taxon>
        <taxon>Sphagnophytina</taxon>
        <taxon>Sphagnopsida</taxon>
        <taxon>Sphagnales</taxon>
        <taxon>Sphagnaceae</taxon>
        <taxon>Sphagnum</taxon>
    </lineage>
</organism>
<name>A0ABP0TDW4_9BRYO</name>
<keyword evidence="2" id="KW-1185">Reference proteome</keyword>
<proteinExistence type="predicted"/>
<evidence type="ECO:0000313" key="2">
    <source>
        <dbReference type="Proteomes" id="UP001497512"/>
    </source>
</evidence>
<evidence type="ECO:0008006" key="3">
    <source>
        <dbReference type="Google" id="ProtNLM"/>
    </source>
</evidence>
<accession>A0ABP0TDW4</accession>
<dbReference type="Proteomes" id="UP001497512">
    <property type="component" value="Chromosome 10"/>
</dbReference>
<dbReference type="EMBL" id="OZ019902">
    <property type="protein sequence ID" value="CAK9194144.1"/>
    <property type="molecule type" value="Genomic_DNA"/>
</dbReference>